<name>A0A2K1J0W4_PHYPA</name>
<evidence type="ECO:0000259" key="12">
    <source>
        <dbReference type="Pfam" id="PF01694"/>
    </source>
</evidence>
<dbReference type="AlphaFoldDB" id="A0A2K1J0W4"/>
<dbReference type="Pfam" id="PF01694">
    <property type="entry name" value="Rhomboid"/>
    <property type="match status" value="1"/>
</dbReference>
<keyword evidence="9 10" id="KW-0472">Membrane</keyword>
<dbReference type="GO" id="GO:0006508">
    <property type="term" value="P:proteolysis"/>
    <property type="evidence" value="ECO:0007669"/>
    <property type="project" value="UniProtKB-KW"/>
</dbReference>
<dbReference type="STRING" id="3218.A0A2K1J0W4"/>
<keyword evidence="4 10" id="KW-0645">Protease</keyword>
<feature type="transmembrane region" description="Helical" evidence="10">
    <location>
        <begin position="330"/>
        <end position="349"/>
    </location>
</feature>
<evidence type="ECO:0000256" key="8">
    <source>
        <dbReference type="ARBA" id="ARBA00022989"/>
    </source>
</evidence>
<evidence type="ECO:0000256" key="7">
    <source>
        <dbReference type="ARBA" id="ARBA00022825"/>
    </source>
</evidence>
<proteinExistence type="inferred from homology"/>
<evidence type="ECO:0000256" key="1">
    <source>
        <dbReference type="ARBA" id="ARBA00000156"/>
    </source>
</evidence>
<dbReference type="GO" id="GO:0016020">
    <property type="term" value="C:membrane"/>
    <property type="evidence" value="ECO:0007669"/>
    <property type="project" value="UniProtKB-SubCell"/>
</dbReference>
<evidence type="ECO:0000313" key="14">
    <source>
        <dbReference type="EnsemblPlants" id="Pp3c18_13020V3.1"/>
    </source>
</evidence>
<dbReference type="PaxDb" id="3218-PP1S3_528V6.1"/>
<comment type="catalytic activity">
    <reaction evidence="1 10">
        <text>Cleaves type-1 transmembrane domains using a catalytic dyad composed of serine and histidine that are contributed by different transmembrane domains.</text>
        <dbReference type="EC" id="3.4.21.105"/>
    </reaction>
</comment>
<dbReference type="Gramene" id="Pp3c18_13020V3.1">
    <property type="protein sequence ID" value="Pp3c18_13020V3.1"/>
    <property type="gene ID" value="Pp3c18_13020"/>
</dbReference>
<reference evidence="13 15" key="1">
    <citation type="journal article" date="2008" name="Science">
        <title>The Physcomitrella genome reveals evolutionary insights into the conquest of land by plants.</title>
        <authorList>
            <person name="Rensing S."/>
            <person name="Lang D."/>
            <person name="Zimmer A."/>
            <person name="Terry A."/>
            <person name="Salamov A."/>
            <person name="Shapiro H."/>
            <person name="Nishiyama T."/>
            <person name="Perroud P.-F."/>
            <person name="Lindquist E."/>
            <person name="Kamisugi Y."/>
            <person name="Tanahashi T."/>
            <person name="Sakakibara K."/>
            <person name="Fujita T."/>
            <person name="Oishi K."/>
            <person name="Shin-I T."/>
            <person name="Kuroki Y."/>
            <person name="Toyoda A."/>
            <person name="Suzuki Y."/>
            <person name="Hashimoto A."/>
            <person name="Yamaguchi K."/>
            <person name="Sugano A."/>
            <person name="Kohara Y."/>
            <person name="Fujiyama A."/>
            <person name="Anterola A."/>
            <person name="Aoki S."/>
            <person name="Ashton N."/>
            <person name="Barbazuk W.B."/>
            <person name="Barker E."/>
            <person name="Bennetzen J."/>
            <person name="Bezanilla M."/>
            <person name="Blankenship R."/>
            <person name="Cho S.H."/>
            <person name="Dutcher S."/>
            <person name="Estelle M."/>
            <person name="Fawcett J.A."/>
            <person name="Gundlach H."/>
            <person name="Hanada K."/>
            <person name="Heyl A."/>
            <person name="Hicks K.A."/>
            <person name="Hugh J."/>
            <person name="Lohr M."/>
            <person name="Mayer K."/>
            <person name="Melkozernov A."/>
            <person name="Murata T."/>
            <person name="Nelson D."/>
            <person name="Pils B."/>
            <person name="Prigge M."/>
            <person name="Reiss B."/>
            <person name="Renner T."/>
            <person name="Rombauts S."/>
            <person name="Rushton P."/>
            <person name="Sanderfoot A."/>
            <person name="Schween G."/>
            <person name="Shiu S.-H."/>
            <person name="Stueber K."/>
            <person name="Theodoulou F.L."/>
            <person name="Tu H."/>
            <person name="Van de Peer Y."/>
            <person name="Verrier P.J."/>
            <person name="Waters E."/>
            <person name="Wood A."/>
            <person name="Yang L."/>
            <person name="Cove D."/>
            <person name="Cuming A."/>
            <person name="Hasebe M."/>
            <person name="Lucas S."/>
            <person name="Mishler D.B."/>
            <person name="Reski R."/>
            <person name="Grigoriev I."/>
            <person name="Quatrano R.S."/>
            <person name="Boore J.L."/>
        </authorList>
    </citation>
    <scope>NUCLEOTIDE SEQUENCE [LARGE SCALE GENOMIC DNA]</scope>
    <source>
        <strain evidence="14 15">cv. Gransden 2004</strain>
    </source>
</reference>
<evidence type="ECO:0000256" key="11">
    <source>
        <dbReference type="SAM" id="MobiDB-lite"/>
    </source>
</evidence>
<comment type="subcellular location">
    <subcellularLocation>
        <location evidence="2 10">Membrane</location>
        <topology evidence="2 10">Multi-pass membrane protein</topology>
    </subcellularLocation>
</comment>
<sequence>MALHPQPSAPSYQSYHCRWQQSTLSTENVPPLFDYKSYQENRREPSFTDACGQWTVTAPIDRGHMDVPCIMNAHYGENSHDQMGMQHQYSSNHISSTNNRDNHYGSTSLRPAVGPPMYMAGGAYDNPLHKQQQTRVDSWSSATQQNSGVSSGEVQDQMHVPWISMAFTIAHTVILIVTMHQNDCPSHTQTACLNPSFHKFAMQPFDENPLLGPSAKTLLSLGALESDLITKSREGWRLLSAMWLHAGVLHIAGTASGMLLLGIPLERQLGFVKVGVVYILSGFLGSVISALMVHGRVSVGASGAFMGLLGATLSSIIVNWKSYRHRSRALMGVMFFTALNAVFGLMPLADNFMHIGGAVMGFLIGNLFFIKQNFRCWKSSMVYDRNDMLAKRKNIIILDIVWLLSIGALIAASTMGLFALFSGMEISNGCSWCQYLTCAPSKFWKCSGDRHLGCNLSSVGSGLRVTCASGQYFDYSTVRYANKLTSEIQGLCIKACV</sequence>
<evidence type="ECO:0000256" key="3">
    <source>
        <dbReference type="ARBA" id="ARBA00009045"/>
    </source>
</evidence>
<keyword evidence="6 10" id="KW-0378">Hydrolase</keyword>
<dbReference type="SUPFAM" id="SSF144091">
    <property type="entry name" value="Rhomboid-like"/>
    <property type="match status" value="1"/>
</dbReference>
<dbReference type="InterPro" id="IPR022764">
    <property type="entry name" value="Peptidase_S54_rhomboid_dom"/>
</dbReference>
<dbReference type="EC" id="3.4.21.105" evidence="10"/>
<keyword evidence="7 10" id="KW-0720">Serine protease</keyword>
<feature type="transmembrane region" description="Helical" evidence="10">
    <location>
        <begin position="395"/>
        <end position="421"/>
    </location>
</feature>
<gene>
    <name evidence="13" type="ORF">PHYPA_023065</name>
</gene>
<dbReference type="PANTHER" id="PTHR22936:SF69">
    <property type="entry name" value="RHOMBOID-LIKE PROTEIN"/>
    <property type="match status" value="1"/>
</dbReference>
<dbReference type="EMBL" id="ABEU02000018">
    <property type="protein sequence ID" value="PNR35166.1"/>
    <property type="molecule type" value="Genomic_DNA"/>
</dbReference>
<feature type="transmembrane region" description="Helical" evidence="10">
    <location>
        <begin position="299"/>
        <end position="318"/>
    </location>
</feature>
<protein>
    <recommendedName>
        <fullName evidence="10">RHOMBOID-like protein</fullName>
        <ecNumber evidence="10">3.4.21.105</ecNumber>
    </recommendedName>
</protein>
<evidence type="ECO:0000256" key="9">
    <source>
        <dbReference type="ARBA" id="ARBA00023136"/>
    </source>
</evidence>
<feature type="domain" description="Peptidase S54 rhomboid" evidence="12">
    <location>
        <begin position="233"/>
        <end position="369"/>
    </location>
</feature>
<reference evidence="14" key="3">
    <citation type="submission" date="2020-12" db="UniProtKB">
        <authorList>
            <consortium name="EnsemblPlants"/>
        </authorList>
    </citation>
    <scope>IDENTIFICATION</scope>
</reference>
<accession>A0A2K1J0W4</accession>
<feature type="transmembrane region" description="Helical" evidence="10">
    <location>
        <begin position="242"/>
        <end position="263"/>
    </location>
</feature>
<feature type="transmembrane region" description="Helical" evidence="10">
    <location>
        <begin position="275"/>
        <end position="293"/>
    </location>
</feature>
<evidence type="ECO:0000313" key="13">
    <source>
        <dbReference type="EMBL" id="PNR35166.1"/>
    </source>
</evidence>
<dbReference type="InParanoid" id="A0A2K1J0W4"/>
<dbReference type="InterPro" id="IPR002610">
    <property type="entry name" value="Peptidase_S54_rhomboid-like"/>
</dbReference>
<keyword evidence="8 10" id="KW-1133">Transmembrane helix</keyword>
<evidence type="ECO:0000256" key="10">
    <source>
        <dbReference type="RuleBase" id="RU362115"/>
    </source>
</evidence>
<dbReference type="Gramene" id="Pp3c18_13020V3.2">
    <property type="protein sequence ID" value="Pp3c18_13020V3.2"/>
    <property type="gene ID" value="Pp3c18_13020"/>
</dbReference>
<comment type="function">
    <text evidence="10">Serine protease involved in intramembrane proteolysis.</text>
</comment>
<dbReference type="Gene3D" id="1.20.1540.10">
    <property type="entry name" value="Rhomboid-like"/>
    <property type="match status" value="1"/>
</dbReference>
<reference evidence="13 15" key="2">
    <citation type="journal article" date="2018" name="Plant J.">
        <title>The Physcomitrella patens chromosome-scale assembly reveals moss genome structure and evolution.</title>
        <authorList>
            <person name="Lang D."/>
            <person name="Ullrich K.K."/>
            <person name="Murat F."/>
            <person name="Fuchs J."/>
            <person name="Jenkins J."/>
            <person name="Haas F.B."/>
            <person name="Piednoel M."/>
            <person name="Gundlach H."/>
            <person name="Van Bel M."/>
            <person name="Meyberg R."/>
            <person name="Vives C."/>
            <person name="Morata J."/>
            <person name="Symeonidi A."/>
            <person name="Hiss M."/>
            <person name="Muchero W."/>
            <person name="Kamisugi Y."/>
            <person name="Saleh O."/>
            <person name="Blanc G."/>
            <person name="Decker E.L."/>
            <person name="van Gessel N."/>
            <person name="Grimwood J."/>
            <person name="Hayes R.D."/>
            <person name="Graham S.W."/>
            <person name="Gunter L.E."/>
            <person name="McDaniel S.F."/>
            <person name="Hoernstein S.N.W."/>
            <person name="Larsson A."/>
            <person name="Li F.W."/>
            <person name="Perroud P.F."/>
            <person name="Phillips J."/>
            <person name="Ranjan P."/>
            <person name="Rokshar D.S."/>
            <person name="Rothfels C.J."/>
            <person name="Schneider L."/>
            <person name="Shu S."/>
            <person name="Stevenson D.W."/>
            <person name="Thummler F."/>
            <person name="Tillich M."/>
            <person name="Villarreal Aguilar J.C."/>
            <person name="Widiez T."/>
            <person name="Wong G.K."/>
            <person name="Wymore A."/>
            <person name="Zhang Y."/>
            <person name="Zimmer A.D."/>
            <person name="Quatrano R.S."/>
            <person name="Mayer K.F.X."/>
            <person name="Goodstein D."/>
            <person name="Casacuberta J.M."/>
            <person name="Vandepoele K."/>
            <person name="Reski R."/>
            <person name="Cuming A.C."/>
            <person name="Tuskan G.A."/>
            <person name="Maumus F."/>
            <person name="Salse J."/>
            <person name="Schmutz J."/>
            <person name="Rensing S.A."/>
        </authorList>
    </citation>
    <scope>NUCLEOTIDE SEQUENCE [LARGE SCALE GENOMIC DNA]</scope>
    <source>
        <strain evidence="14 15">cv. Gransden 2004</strain>
    </source>
</reference>
<evidence type="ECO:0000256" key="4">
    <source>
        <dbReference type="ARBA" id="ARBA00022670"/>
    </source>
</evidence>
<organism evidence="13">
    <name type="scientific">Physcomitrium patens</name>
    <name type="common">Spreading-leaved earth moss</name>
    <name type="synonym">Physcomitrella patens</name>
    <dbReference type="NCBI Taxonomy" id="3218"/>
    <lineage>
        <taxon>Eukaryota</taxon>
        <taxon>Viridiplantae</taxon>
        <taxon>Streptophyta</taxon>
        <taxon>Embryophyta</taxon>
        <taxon>Bryophyta</taxon>
        <taxon>Bryophytina</taxon>
        <taxon>Bryopsida</taxon>
        <taxon>Funariidae</taxon>
        <taxon>Funariales</taxon>
        <taxon>Funariaceae</taxon>
        <taxon>Physcomitrium</taxon>
    </lineage>
</organism>
<dbReference type="EnsemblPlants" id="Pp3c18_13020V3.1">
    <property type="protein sequence ID" value="Pp3c18_13020V3.1"/>
    <property type="gene ID" value="Pp3c18_13020"/>
</dbReference>
<dbReference type="Proteomes" id="UP000006727">
    <property type="component" value="Chromosome 18"/>
</dbReference>
<keyword evidence="15" id="KW-1185">Reference proteome</keyword>
<comment type="similarity">
    <text evidence="3 10">Belongs to the peptidase S54 family.</text>
</comment>
<feature type="region of interest" description="Disordered" evidence="11">
    <location>
        <begin position="130"/>
        <end position="153"/>
    </location>
</feature>
<feature type="transmembrane region" description="Helical" evidence="10">
    <location>
        <begin position="355"/>
        <end position="374"/>
    </location>
</feature>
<dbReference type="PANTHER" id="PTHR22936">
    <property type="entry name" value="RHOMBOID-RELATED"/>
    <property type="match status" value="1"/>
</dbReference>
<evidence type="ECO:0000313" key="15">
    <source>
        <dbReference type="Proteomes" id="UP000006727"/>
    </source>
</evidence>
<comment type="caution">
    <text evidence="10">Lacks conserved residue(s) required for the propagation of feature annotation.</text>
</comment>
<evidence type="ECO:0000256" key="6">
    <source>
        <dbReference type="ARBA" id="ARBA00022801"/>
    </source>
</evidence>
<dbReference type="InterPro" id="IPR035952">
    <property type="entry name" value="Rhomboid-like_sf"/>
</dbReference>
<dbReference type="EnsemblPlants" id="Pp3c18_13020V3.2">
    <property type="protein sequence ID" value="Pp3c18_13020V3.2"/>
    <property type="gene ID" value="Pp3c18_13020"/>
</dbReference>
<keyword evidence="5 10" id="KW-0812">Transmembrane</keyword>
<evidence type="ECO:0000256" key="5">
    <source>
        <dbReference type="ARBA" id="ARBA00022692"/>
    </source>
</evidence>
<evidence type="ECO:0000256" key="2">
    <source>
        <dbReference type="ARBA" id="ARBA00004141"/>
    </source>
</evidence>
<dbReference type="GO" id="GO:0004252">
    <property type="term" value="F:serine-type endopeptidase activity"/>
    <property type="evidence" value="ECO:0007669"/>
    <property type="project" value="InterPro"/>
</dbReference>